<proteinExistence type="predicted"/>
<reference evidence="1" key="1">
    <citation type="submission" date="2022-02" db="EMBL/GenBank/DDBJ databases">
        <title>Plant Genome Project.</title>
        <authorList>
            <person name="Zhang R.-G."/>
        </authorList>
    </citation>
    <scope>NUCLEOTIDE SEQUENCE</scope>
    <source>
        <strain evidence="1">AT1</strain>
    </source>
</reference>
<dbReference type="EMBL" id="CM046393">
    <property type="protein sequence ID" value="KAI8551774.1"/>
    <property type="molecule type" value="Genomic_DNA"/>
</dbReference>
<sequence length="439" mass="48311">MESFDDTYTNGDEIHASSRPFDGDDGYAGYDPGLAASQSYDFDLPATDKTPPPVYAAEDFGIDNSQSPETYGFGSNLNPDNSPSPFEPDSNGHRKPYDLGGDAEGIFLSLQMVRCFRTPSRCGRKVPLFASGVAVLGKPREISQRSQQTVLKAIAEIIPREVSKIEKRGRKKDDEDKPSVMVIQGPKPGKPTDLTRMRQLIGTLKQNPPPHMLPPPPPPAKDGKEGKETGQKEGKETGQDTEEGKEKERERCEGWKRLPREQKPMKETMMPRIKKMWPQWRLPVVMFPPLLPVMLHAMAANAASVMLSSVLLWLSSPVGDLSFKFRLDLFSPLNPIIISEGEKSGMVQCRVEVVSERLPSVFPSEAQKHIKATSYSDVVVTAAVCNRQQVAAILLLLSGLLFQAKVGCCGCYLWAASAAAAVMFRDCARSEPVQATIMC</sequence>
<gene>
    <name evidence="1" type="ORF">RHMOL_Rhmol06G0212700</name>
</gene>
<keyword evidence="2" id="KW-1185">Reference proteome</keyword>
<accession>A0ACC0NFB1</accession>
<dbReference type="Proteomes" id="UP001062846">
    <property type="component" value="Chromosome 6"/>
</dbReference>
<evidence type="ECO:0000313" key="1">
    <source>
        <dbReference type="EMBL" id="KAI8551774.1"/>
    </source>
</evidence>
<protein>
    <submittedName>
        <fullName evidence="1">Uncharacterized protein</fullName>
    </submittedName>
</protein>
<comment type="caution">
    <text evidence="1">The sequence shown here is derived from an EMBL/GenBank/DDBJ whole genome shotgun (WGS) entry which is preliminary data.</text>
</comment>
<evidence type="ECO:0000313" key="2">
    <source>
        <dbReference type="Proteomes" id="UP001062846"/>
    </source>
</evidence>
<organism evidence="1 2">
    <name type="scientific">Rhododendron molle</name>
    <name type="common">Chinese azalea</name>
    <name type="synonym">Azalea mollis</name>
    <dbReference type="NCBI Taxonomy" id="49168"/>
    <lineage>
        <taxon>Eukaryota</taxon>
        <taxon>Viridiplantae</taxon>
        <taxon>Streptophyta</taxon>
        <taxon>Embryophyta</taxon>
        <taxon>Tracheophyta</taxon>
        <taxon>Spermatophyta</taxon>
        <taxon>Magnoliopsida</taxon>
        <taxon>eudicotyledons</taxon>
        <taxon>Gunneridae</taxon>
        <taxon>Pentapetalae</taxon>
        <taxon>asterids</taxon>
        <taxon>Ericales</taxon>
        <taxon>Ericaceae</taxon>
        <taxon>Ericoideae</taxon>
        <taxon>Rhodoreae</taxon>
        <taxon>Rhododendron</taxon>
    </lineage>
</organism>
<name>A0ACC0NFB1_RHOML</name>